<reference evidence="2" key="1">
    <citation type="submission" date="2015-04" db="UniProtKB">
        <authorList>
            <consortium name="EnsemblPlants"/>
        </authorList>
    </citation>
    <scope>IDENTIFICATION</scope>
    <source>
        <strain evidence="2">SL10</strain>
    </source>
</reference>
<keyword evidence="3" id="KW-1185">Reference proteome</keyword>
<protein>
    <submittedName>
        <fullName evidence="2">Uncharacterized protein</fullName>
    </submittedName>
</protein>
<dbReference type="EnsemblPlants" id="ONIVA07G12580.1">
    <property type="protein sequence ID" value="ONIVA07G12580.1"/>
    <property type="gene ID" value="ONIVA07G12580"/>
</dbReference>
<dbReference type="OMA" id="FTYKIEE"/>
<name>A0A0E0I0N9_ORYNI</name>
<proteinExistence type="predicted"/>
<organism evidence="2">
    <name type="scientific">Oryza nivara</name>
    <name type="common">Indian wild rice</name>
    <name type="synonym">Oryza sativa f. spontanea</name>
    <dbReference type="NCBI Taxonomy" id="4536"/>
    <lineage>
        <taxon>Eukaryota</taxon>
        <taxon>Viridiplantae</taxon>
        <taxon>Streptophyta</taxon>
        <taxon>Embryophyta</taxon>
        <taxon>Tracheophyta</taxon>
        <taxon>Spermatophyta</taxon>
        <taxon>Magnoliopsida</taxon>
        <taxon>Liliopsida</taxon>
        <taxon>Poales</taxon>
        <taxon>Poaceae</taxon>
        <taxon>BOP clade</taxon>
        <taxon>Oryzoideae</taxon>
        <taxon>Oryzeae</taxon>
        <taxon>Oryzinae</taxon>
        <taxon>Oryza</taxon>
    </lineage>
</organism>
<sequence>MAQAQHPSQQDGKTLDRDDGRRHGTRGRRAGGTTPPSRWRGSSARIDPGTAYLLKIRLHGHHSRENFTYKIEEVVDSGRTNFKDFIDDIREKYPWR</sequence>
<dbReference type="Proteomes" id="UP000006591">
    <property type="component" value="Chromosome 7"/>
</dbReference>
<dbReference type="Gramene" id="ONIVA07G12580.1">
    <property type="protein sequence ID" value="ONIVA07G12580.1"/>
    <property type="gene ID" value="ONIVA07G12580"/>
</dbReference>
<evidence type="ECO:0000313" key="2">
    <source>
        <dbReference type="EnsemblPlants" id="ONIVA07G12580.1"/>
    </source>
</evidence>
<evidence type="ECO:0000313" key="3">
    <source>
        <dbReference type="Proteomes" id="UP000006591"/>
    </source>
</evidence>
<reference evidence="2" key="2">
    <citation type="submission" date="2018-04" db="EMBL/GenBank/DDBJ databases">
        <title>OnivRS2 (Oryza nivara Reference Sequence Version 2).</title>
        <authorList>
            <person name="Zhang J."/>
            <person name="Kudrna D."/>
            <person name="Lee S."/>
            <person name="Talag J."/>
            <person name="Rajasekar S."/>
            <person name="Welchert J."/>
            <person name="Hsing Y.-I."/>
            <person name="Wing R.A."/>
        </authorList>
    </citation>
    <scope>NUCLEOTIDE SEQUENCE [LARGE SCALE GENOMIC DNA]</scope>
    <source>
        <strain evidence="2">SL10</strain>
    </source>
</reference>
<accession>A0A0E0I0N9</accession>
<dbReference type="AlphaFoldDB" id="A0A0E0I0N9"/>
<feature type="compositionally biased region" description="Basic and acidic residues" evidence="1">
    <location>
        <begin position="13"/>
        <end position="22"/>
    </location>
</feature>
<feature type="compositionally biased region" description="Polar residues" evidence="1">
    <location>
        <begin position="1"/>
        <end position="12"/>
    </location>
</feature>
<evidence type="ECO:0000256" key="1">
    <source>
        <dbReference type="SAM" id="MobiDB-lite"/>
    </source>
</evidence>
<dbReference type="HOGENOM" id="CLU_2389981_0_0_1"/>
<feature type="region of interest" description="Disordered" evidence="1">
    <location>
        <begin position="1"/>
        <end position="45"/>
    </location>
</feature>